<evidence type="ECO:0000313" key="3">
    <source>
        <dbReference type="Proteomes" id="UP000305848"/>
    </source>
</evidence>
<dbReference type="InterPro" id="IPR000801">
    <property type="entry name" value="Esterase-like"/>
</dbReference>
<organism evidence="2 3">
    <name type="scientific">Ilyomonas limi</name>
    <dbReference type="NCBI Taxonomy" id="2575867"/>
    <lineage>
        <taxon>Bacteria</taxon>
        <taxon>Pseudomonadati</taxon>
        <taxon>Bacteroidota</taxon>
        <taxon>Chitinophagia</taxon>
        <taxon>Chitinophagales</taxon>
        <taxon>Chitinophagaceae</taxon>
        <taxon>Ilyomonas</taxon>
    </lineage>
</organism>
<dbReference type="PANTHER" id="PTHR48098:SF1">
    <property type="entry name" value="DIACYLGLYCEROL ACYLTRANSFERASE_MYCOLYLTRANSFERASE AG85A"/>
    <property type="match status" value="1"/>
</dbReference>
<sequence>MRKYCFTTIITVALLCTAQAFAATVDTALTYSAAMKKNIKAVVVLPDKYSKQSMYPVVYLLHGYSGNYADWITKVPAIKNLSDQYNLIIVCPDGNFGSWYYDSPVDSAWRYETYVSKELVNYIDEHYATQKDRKGRAITGLSMGGHGAFYLAFRHQDVFGAAGSMSGGVDIRPFPLNWDLSKRLGSYKDHPENWEKNTDINLVYLLTPGSLAITFDCGTEDFFYGVNKALHEKLLERNIPHDFTTRPGGHTWEYWANSIPYQILFFNNYFHPAVKNKQ</sequence>
<evidence type="ECO:0000313" key="2">
    <source>
        <dbReference type="EMBL" id="TKK67942.1"/>
    </source>
</evidence>
<dbReference type="InterPro" id="IPR050583">
    <property type="entry name" value="Mycobacterial_A85_antigen"/>
</dbReference>
<keyword evidence="3" id="KW-1185">Reference proteome</keyword>
<dbReference type="AlphaFoldDB" id="A0A4U3KZP6"/>
<gene>
    <name evidence="2" type="ORF">FC093_12045</name>
</gene>
<keyword evidence="1" id="KW-0732">Signal</keyword>
<dbReference type="Proteomes" id="UP000305848">
    <property type="component" value="Unassembled WGS sequence"/>
</dbReference>
<evidence type="ECO:0000256" key="1">
    <source>
        <dbReference type="SAM" id="SignalP"/>
    </source>
</evidence>
<comment type="caution">
    <text evidence="2">The sequence shown here is derived from an EMBL/GenBank/DDBJ whole genome shotgun (WGS) entry which is preliminary data.</text>
</comment>
<dbReference type="RefSeq" id="WP_137262045.1">
    <property type="nucleotide sequence ID" value="NZ_SZQL01000009.1"/>
</dbReference>
<protein>
    <submittedName>
        <fullName evidence="2">Esterase family protein</fullName>
    </submittedName>
</protein>
<dbReference type="PANTHER" id="PTHR48098">
    <property type="entry name" value="ENTEROCHELIN ESTERASE-RELATED"/>
    <property type="match status" value="1"/>
</dbReference>
<name>A0A4U3KZP6_9BACT</name>
<dbReference type="GO" id="GO:0016747">
    <property type="term" value="F:acyltransferase activity, transferring groups other than amino-acyl groups"/>
    <property type="evidence" value="ECO:0007669"/>
    <property type="project" value="TreeGrafter"/>
</dbReference>
<dbReference type="EMBL" id="SZQL01000009">
    <property type="protein sequence ID" value="TKK67942.1"/>
    <property type="molecule type" value="Genomic_DNA"/>
</dbReference>
<dbReference type="InterPro" id="IPR029058">
    <property type="entry name" value="AB_hydrolase_fold"/>
</dbReference>
<dbReference type="SUPFAM" id="SSF53474">
    <property type="entry name" value="alpha/beta-Hydrolases"/>
    <property type="match status" value="1"/>
</dbReference>
<dbReference type="Gene3D" id="3.40.50.1820">
    <property type="entry name" value="alpha/beta hydrolase"/>
    <property type="match status" value="1"/>
</dbReference>
<feature type="chain" id="PRO_5020184252" evidence="1">
    <location>
        <begin position="23"/>
        <end position="278"/>
    </location>
</feature>
<dbReference type="Pfam" id="PF00756">
    <property type="entry name" value="Esterase"/>
    <property type="match status" value="1"/>
</dbReference>
<dbReference type="OrthoDB" id="9803578at2"/>
<reference evidence="2 3" key="1">
    <citation type="submission" date="2019-05" db="EMBL/GenBank/DDBJ databases">
        <title>Panacibacter sp. strain 17mud1-8 Genome sequencing and assembly.</title>
        <authorList>
            <person name="Chhetri G."/>
        </authorList>
    </citation>
    <scope>NUCLEOTIDE SEQUENCE [LARGE SCALE GENOMIC DNA]</scope>
    <source>
        <strain evidence="2 3">17mud1-8</strain>
    </source>
</reference>
<feature type="signal peptide" evidence="1">
    <location>
        <begin position="1"/>
        <end position="22"/>
    </location>
</feature>
<proteinExistence type="predicted"/>
<accession>A0A4U3KZP6</accession>